<dbReference type="CDD" id="cd11669">
    <property type="entry name" value="TTHB210-like"/>
    <property type="match status" value="1"/>
</dbReference>
<keyword evidence="1" id="KW-0732">Signal</keyword>
<dbReference type="AlphaFoldDB" id="A0A0J7JBV6"/>
<comment type="caution">
    <text evidence="3">The sequence shown here is derived from an EMBL/GenBank/DDBJ whole genome shotgun (WGS) entry which is preliminary data.</text>
</comment>
<dbReference type="InterPro" id="IPR033786">
    <property type="entry name" value="TTHB210-like"/>
</dbReference>
<feature type="signal peptide" evidence="1">
    <location>
        <begin position="1"/>
        <end position="28"/>
    </location>
</feature>
<name>A0A0J7JBV6_9GAMM</name>
<evidence type="ECO:0000256" key="1">
    <source>
        <dbReference type="SAM" id="SignalP"/>
    </source>
</evidence>
<evidence type="ECO:0000259" key="2">
    <source>
        <dbReference type="Pfam" id="PF18197"/>
    </source>
</evidence>
<protein>
    <recommendedName>
        <fullName evidence="2">TTHB210-like domain-containing protein</fullName>
    </recommendedName>
</protein>
<reference evidence="3 4" key="1">
    <citation type="submission" date="2015-06" db="EMBL/GenBank/DDBJ databases">
        <title>Marinobacter subterrani, a genetically tractable neutrophilic iron-oxidizing strain isolated from the Soudan Iron Mine.</title>
        <authorList>
            <person name="Bonis B.M."/>
            <person name="Gralnick J.A."/>
        </authorList>
    </citation>
    <scope>NUCLEOTIDE SEQUENCE [LARGE SCALE GENOMIC DNA]</scope>
    <source>
        <strain evidence="3 4">JG233</strain>
    </source>
</reference>
<evidence type="ECO:0000313" key="4">
    <source>
        <dbReference type="Proteomes" id="UP000036102"/>
    </source>
</evidence>
<dbReference type="Proteomes" id="UP000036102">
    <property type="component" value="Unassembled WGS sequence"/>
</dbReference>
<dbReference type="EMBL" id="LFBU01000001">
    <property type="protein sequence ID" value="KMQ75582.1"/>
    <property type="molecule type" value="Genomic_DNA"/>
</dbReference>
<dbReference type="PATRIC" id="fig|1658765.3.peg.1786"/>
<dbReference type="OrthoDB" id="2867208at2"/>
<dbReference type="Pfam" id="PF18197">
    <property type="entry name" value="TTHB210-like"/>
    <property type="match status" value="1"/>
</dbReference>
<feature type="chain" id="PRO_5005289807" description="TTHB210-like domain-containing protein" evidence="1">
    <location>
        <begin position="29"/>
        <end position="260"/>
    </location>
</feature>
<evidence type="ECO:0000313" key="3">
    <source>
        <dbReference type="EMBL" id="KMQ75582.1"/>
    </source>
</evidence>
<dbReference type="STRING" id="1658765.Msub_11791"/>
<dbReference type="RefSeq" id="WP_048495656.1">
    <property type="nucleotide sequence ID" value="NZ_LFBU01000001.1"/>
</dbReference>
<feature type="domain" description="TTHB210-like" evidence="2">
    <location>
        <begin position="60"/>
        <end position="105"/>
    </location>
</feature>
<gene>
    <name evidence="3" type="ORF">Msub_11791</name>
</gene>
<sequence length="260" mass="28287">MKPSVGLFCPARTLCVLAFLSFAGTTQAAEPALHTGTPVAVGNGTARVVVATNGMNEPESVSVVMTKDALQGLPAVQGEKMVWEFSLPMPETGPRTGYDHVMLDWNPAGHIPEGVYNVPHFDVHFYLISGGEREAITFHGEGRELAMTAPDPQLVPAGYVIPPDAAVDRMGMHGLDPAGHEFHGQPFSHNFIYGYYKGELMFVEPMVSLAFLESLPEMTSPVKQPQRYSYPAWYPAAYRIGFDAGKGEYTIALQNLARSD</sequence>
<keyword evidence="4" id="KW-1185">Reference proteome</keyword>
<organism evidence="3 4">
    <name type="scientific">Marinobacter subterrani</name>
    <dbReference type="NCBI Taxonomy" id="1658765"/>
    <lineage>
        <taxon>Bacteria</taxon>
        <taxon>Pseudomonadati</taxon>
        <taxon>Pseudomonadota</taxon>
        <taxon>Gammaproteobacteria</taxon>
        <taxon>Pseudomonadales</taxon>
        <taxon>Marinobacteraceae</taxon>
        <taxon>Marinobacter</taxon>
    </lineage>
</organism>
<proteinExistence type="predicted"/>
<accession>A0A0J7JBV6</accession>
<dbReference type="InterPro" id="IPR040832">
    <property type="entry name" value="TTHB210-like_dom"/>
</dbReference>